<evidence type="ECO:0000313" key="4">
    <source>
        <dbReference type="Proteomes" id="UP000193240"/>
    </source>
</evidence>
<keyword evidence="4" id="KW-1185">Reference proteome</keyword>
<organism evidence="3 4">
    <name type="scientific">Epicoccum nigrum</name>
    <name type="common">Soil fungus</name>
    <name type="synonym">Epicoccum purpurascens</name>
    <dbReference type="NCBI Taxonomy" id="105696"/>
    <lineage>
        <taxon>Eukaryota</taxon>
        <taxon>Fungi</taxon>
        <taxon>Dikarya</taxon>
        <taxon>Ascomycota</taxon>
        <taxon>Pezizomycotina</taxon>
        <taxon>Dothideomycetes</taxon>
        <taxon>Pleosporomycetidae</taxon>
        <taxon>Pleosporales</taxon>
        <taxon>Pleosporineae</taxon>
        <taxon>Didymellaceae</taxon>
        <taxon>Epicoccum</taxon>
    </lineage>
</organism>
<feature type="compositionally biased region" description="Acidic residues" evidence="1">
    <location>
        <begin position="1"/>
        <end position="10"/>
    </location>
</feature>
<feature type="transmembrane region" description="Helical" evidence="2">
    <location>
        <begin position="353"/>
        <end position="373"/>
    </location>
</feature>
<dbReference type="EMBL" id="KZ107838">
    <property type="protein sequence ID" value="OSS54826.1"/>
    <property type="molecule type" value="Genomic_DNA"/>
</dbReference>
<gene>
    <name evidence="3" type="ORF">B5807_01369</name>
</gene>
<keyword evidence="2" id="KW-1133">Transmembrane helix</keyword>
<keyword evidence="2" id="KW-0812">Transmembrane</keyword>
<evidence type="ECO:0000256" key="1">
    <source>
        <dbReference type="SAM" id="MobiDB-lite"/>
    </source>
</evidence>
<sequence>MSTETEDEADQTIGTAEGGVDAGTNANKTTGDGKLQVVVLGEQRDDSREDGLALDLALAVLGHDAGPDLDLVAQLQHTSQDGTTSNTALQLVNLGTGLVDVEGSDDDHVGLCGEVADGDGDLGDELLADGVDVELELGGDGDDGRAVGDGSADELEDGLVVGGGAVFPHQVDLVLQDDDVVELHDLDGGQVLRGLGLGAGFVAGNQQQGGVHDGGARQHGAHQNVVAGAVDERDVALEAVLALAALALAGGVDLLLALVGPVACRARALGVVALVDLGVGVAELDGDVALELVLEADRLHARDGLDHGRLAVGDVADGADVDGGLARDDLGRQRGEGAEVDCAWFGLLTATRLLLRVLMSLLLLLLVHVMSALHCTALQKQSEIR</sequence>
<proteinExistence type="predicted"/>
<evidence type="ECO:0000313" key="3">
    <source>
        <dbReference type="EMBL" id="OSS54826.1"/>
    </source>
</evidence>
<dbReference type="AlphaFoldDB" id="A0A1Y2MFB4"/>
<keyword evidence="2" id="KW-0472">Membrane</keyword>
<dbReference type="Proteomes" id="UP000193240">
    <property type="component" value="Unassembled WGS sequence"/>
</dbReference>
<name>A0A1Y2MFB4_EPING</name>
<feature type="region of interest" description="Disordered" evidence="1">
    <location>
        <begin position="1"/>
        <end position="28"/>
    </location>
</feature>
<dbReference type="InParanoid" id="A0A1Y2MFB4"/>
<reference evidence="3 4" key="1">
    <citation type="journal article" date="2017" name="Genome Announc.">
        <title>Genome sequence of the saprophytic ascomycete Epicoccum nigrum ICMP 19927 strain isolated from New Zealand.</title>
        <authorList>
            <person name="Fokin M."/>
            <person name="Fleetwood D."/>
            <person name="Weir B.S."/>
            <person name="Villas-Boas S.G."/>
        </authorList>
    </citation>
    <scope>NUCLEOTIDE SEQUENCE [LARGE SCALE GENOMIC DNA]</scope>
    <source>
        <strain evidence="3 4">ICMP 19927</strain>
    </source>
</reference>
<protein>
    <submittedName>
        <fullName evidence="3">Uncharacterized protein</fullName>
    </submittedName>
</protein>
<accession>A0A1Y2MFB4</accession>
<evidence type="ECO:0000256" key="2">
    <source>
        <dbReference type="SAM" id="Phobius"/>
    </source>
</evidence>